<feature type="compositionally biased region" description="Polar residues" evidence="1">
    <location>
        <begin position="21"/>
        <end position="32"/>
    </location>
</feature>
<organism evidence="2 3">
    <name type="scientific">Dreissena polymorpha</name>
    <name type="common">Zebra mussel</name>
    <name type="synonym">Mytilus polymorpha</name>
    <dbReference type="NCBI Taxonomy" id="45954"/>
    <lineage>
        <taxon>Eukaryota</taxon>
        <taxon>Metazoa</taxon>
        <taxon>Spiralia</taxon>
        <taxon>Lophotrochozoa</taxon>
        <taxon>Mollusca</taxon>
        <taxon>Bivalvia</taxon>
        <taxon>Autobranchia</taxon>
        <taxon>Heteroconchia</taxon>
        <taxon>Euheterodonta</taxon>
        <taxon>Imparidentia</taxon>
        <taxon>Neoheterodontei</taxon>
        <taxon>Myida</taxon>
        <taxon>Dreissenoidea</taxon>
        <taxon>Dreissenidae</taxon>
        <taxon>Dreissena</taxon>
    </lineage>
</organism>
<dbReference type="EMBL" id="JAIWYP010000007">
    <property type="protein sequence ID" value="KAH3801211.1"/>
    <property type="molecule type" value="Genomic_DNA"/>
</dbReference>
<reference evidence="2" key="2">
    <citation type="submission" date="2020-11" db="EMBL/GenBank/DDBJ databases">
        <authorList>
            <person name="McCartney M.A."/>
            <person name="Auch B."/>
            <person name="Kono T."/>
            <person name="Mallez S."/>
            <person name="Becker A."/>
            <person name="Gohl D.M."/>
            <person name="Silverstein K.A.T."/>
            <person name="Koren S."/>
            <person name="Bechman K.B."/>
            <person name="Herman A."/>
            <person name="Abrahante J.E."/>
            <person name="Garbe J."/>
        </authorList>
    </citation>
    <scope>NUCLEOTIDE SEQUENCE</scope>
    <source>
        <strain evidence="2">Duluth1</strain>
        <tissue evidence="2">Whole animal</tissue>
    </source>
</reference>
<name>A0A9D4FNG5_DREPO</name>
<accession>A0A9D4FNG5</accession>
<evidence type="ECO:0000256" key="1">
    <source>
        <dbReference type="SAM" id="MobiDB-lite"/>
    </source>
</evidence>
<dbReference type="Proteomes" id="UP000828390">
    <property type="component" value="Unassembled WGS sequence"/>
</dbReference>
<dbReference type="AlphaFoldDB" id="A0A9D4FNG5"/>
<feature type="region of interest" description="Disordered" evidence="1">
    <location>
        <begin position="1"/>
        <end position="38"/>
    </location>
</feature>
<sequence length="78" mass="8552">MSTSKTSDEQCASARARSHMQPASTCSTRNLQTKPTPTFTTTACETRHEQHASPLDEIVGWIEDATQFPDSPEGAEQQ</sequence>
<evidence type="ECO:0000313" key="2">
    <source>
        <dbReference type="EMBL" id="KAH3801211.1"/>
    </source>
</evidence>
<protein>
    <submittedName>
        <fullName evidence="2">Uncharacterized protein</fullName>
    </submittedName>
</protein>
<comment type="caution">
    <text evidence="2">The sequence shown here is derived from an EMBL/GenBank/DDBJ whole genome shotgun (WGS) entry which is preliminary data.</text>
</comment>
<gene>
    <name evidence="2" type="ORF">DPMN_154858</name>
</gene>
<reference evidence="2" key="1">
    <citation type="journal article" date="2019" name="bioRxiv">
        <title>The Genome of the Zebra Mussel, Dreissena polymorpha: A Resource for Invasive Species Research.</title>
        <authorList>
            <person name="McCartney M.A."/>
            <person name="Auch B."/>
            <person name="Kono T."/>
            <person name="Mallez S."/>
            <person name="Zhang Y."/>
            <person name="Obille A."/>
            <person name="Becker A."/>
            <person name="Abrahante J.E."/>
            <person name="Garbe J."/>
            <person name="Badalamenti J.P."/>
            <person name="Herman A."/>
            <person name="Mangelson H."/>
            <person name="Liachko I."/>
            <person name="Sullivan S."/>
            <person name="Sone E.D."/>
            <person name="Koren S."/>
            <person name="Silverstein K.A.T."/>
            <person name="Beckman K.B."/>
            <person name="Gohl D.M."/>
        </authorList>
    </citation>
    <scope>NUCLEOTIDE SEQUENCE</scope>
    <source>
        <strain evidence="2">Duluth1</strain>
        <tissue evidence="2">Whole animal</tissue>
    </source>
</reference>
<keyword evidence="3" id="KW-1185">Reference proteome</keyword>
<proteinExistence type="predicted"/>
<evidence type="ECO:0000313" key="3">
    <source>
        <dbReference type="Proteomes" id="UP000828390"/>
    </source>
</evidence>